<dbReference type="InterPro" id="IPR013780">
    <property type="entry name" value="Glyco_hydro_b"/>
</dbReference>
<dbReference type="SUPFAM" id="SSF51011">
    <property type="entry name" value="Glycosyl hydrolase domain"/>
    <property type="match status" value="1"/>
</dbReference>
<dbReference type="RefSeq" id="WP_142904204.1">
    <property type="nucleotide sequence ID" value="NZ_ML660092.1"/>
</dbReference>
<organism evidence="3 4">
    <name type="scientific">Exilibacterium tricleocarpae</name>
    <dbReference type="NCBI Taxonomy" id="2591008"/>
    <lineage>
        <taxon>Bacteria</taxon>
        <taxon>Pseudomonadati</taxon>
        <taxon>Pseudomonadota</taxon>
        <taxon>Gammaproteobacteria</taxon>
        <taxon>Cellvibrionales</taxon>
        <taxon>Cellvibrionaceae</taxon>
        <taxon>Exilibacterium</taxon>
    </lineage>
</organism>
<reference evidence="3 4" key="1">
    <citation type="submission" date="2019-06" db="EMBL/GenBank/DDBJ databases">
        <title>Whole genome sequence for Cellvibrionaceae sp. R142.</title>
        <authorList>
            <person name="Wang G."/>
        </authorList>
    </citation>
    <scope>NUCLEOTIDE SEQUENCE [LARGE SCALE GENOMIC DNA]</scope>
    <source>
        <strain evidence="3 4">R142</strain>
    </source>
</reference>
<dbReference type="Gene3D" id="3.20.20.80">
    <property type="entry name" value="Glycosidases"/>
    <property type="match status" value="1"/>
</dbReference>
<dbReference type="Proteomes" id="UP000319732">
    <property type="component" value="Unassembled WGS sequence"/>
</dbReference>
<accession>A0A545TSA9</accession>
<evidence type="ECO:0000259" key="2">
    <source>
        <dbReference type="SMART" id="SM00642"/>
    </source>
</evidence>
<dbReference type="SMART" id="SM00642">
    <property type="entry name" value="Aamy"/>
    <property type="match status" value="1"/>
</dbReference>
<dbReference type="InterPro" id="IPR045857">
    <property type="entry name" value="O16G_dom_2"/>
</dbReference>
<gene>
    <name evidence="3" type="ORF">FKG94_10575</name>
</gene>
<keyword evidence="1" id="KW-0732">Signal</keyword>
<protein>
    <submittedName>
        <fullName evidence="3">DUF3459 domain-containing protein</fullName>
    </submittedName>
</protein>
<dbReference type="AlphaFoldDB" id="A0A545TSA9"/>
<feature type="chain" id="PRO_5021860357" evidence="1">
    <location>
        <begin position="18"/>
        <end position="554"/>
    </location>
</feature>
<dbReference type="Gene3D" id="2.60.40.1180">
    <property type="entry name" value="Golgi alpha-mannosidase II"/>
    <property type="match status" value="1"/>
</dbReference>
<dbReference type="SUPFAM" id="SSF51445">
    <property type="entry name" value="(Trans)glycosidases"/>
    <property type="match status" value="1"/>
</dbReference>
<dbReference type="Gene3D" id="3.90.400.10">
    <property type="entry name" value="Oligo-1,6-glucosidase, Domain 2"/>
    <property type="match status" value="1"/>
</dbReference>
<dbReference type="InterPro" id="IPR017853">
    <property type="entry name" value="GH"/>
</dbReference>
<feature type="domain" description="Glycosyl hydrolase family 13 catalytic" evidence="2">
    <location>
        <begin position="62"/>
        <end position="419"/>
    </location>
</feature>
<dbReference type="InterPro" id="IPR006047">
    <property type="entry name" value="GH13_cat_dom"/>
</dbReference>
<evidence type="ECO:0000313" key="4">
    <source>
        <dbReference type="Proteomes" id="UP000319732"/>
    </source>
</evidence>
<dbReference type="Pfam" id="PF00128">
    <property type="entry name" value="Alpha-amylase"/>
    <property type="match status" value="1"/>
</dbReference>
<dbReference type="OrthoDB" id="9805159at2"/>
<comment type="caution">
    <text evidence="3">The sequence shown here is derived from an EMBL/GenBank/DDBJ whole genome shotgun (WGS) entry which is preliminary data.</text>
</comment>
<dbReference type="PANTHER" id="PTHR10357">
    <property type="entry name" value="ALPHA-AMYLASE FAMILY MEMBER"/>
    <property type="match status" value="1"/>
</dbReference>
<keyword evidence="4" id="KW-1185">Reference proteome</keyword>
<feature type="signal peptide" evidence="1">
    <location>
        <begin position="1"/>
        <end position="17"/>
    </location>
</feature>
<dbReference type="GO" id="GO:0005975">
    <property type="term" value="P:carbohydrate metabolic process"/>
    <property type="evidence" value="ECO:0007669"/>
    <property type="project" value="InterPro"/>
</dbReference>
<evidence type="ECO:0000256" key="1">
    <source>
        <dbReference type="SAM" id="SignalP"/>
    </source>
</evidence>
<dbReference type="EMBL" id="VHSG01000010">
    <property type="protein sequence ID" value="TQV80105.1"/>
    <property type="molecule type" value="Genomic_DNA"/>
</dbReference>
<dbReference type="PROSITE" id="PS51257">
    <property type="entry name" value="PROKAR_LIPOPROTEIN"/>
    <property type="match status" value="1"/>
</dbReference>
<proteinExistence type="predicted"/>
<evidence type="ECO:0000313" key="3">
    <source>
        <dbReference type="EMBL" id="TQV80105.1"/>
    </source>
</evidence>
<sequence>MNFFKLLATGAMVAILAACTTGQHPLTDGANALTTSTVGKNAQQTFASTGGRLSFEDEIVYHLFQRSFYDSNGDNHGDLNGITKKLDYLQELGVTSILLTPLYDSPFYHNYFADDFEKIDPRYGSLADYLKLVEEVHRRGMKIYMDMEVHYVAENHIWFKDSLHNPDSRYSDYILYNGPNNSKPESAIFFLEEMYSYTGDKYKLATINLESDKVKAYLNNLFAYWVDPNGDGDFSDGVDGFRIDHMMDDLDLKGQLTNLFTDLWAPIFADIKRINPNLVIIAEQADWGYGEEFWTKGNVDAVFGFPIMKALVDFDKAALGTAIKTTQQKQPAGKFNLLFIENHDTHRFASVVDNDPGKLRVAAAANMLLPGVPSLYYGQEIGMQGKKQQYNTSDANDIPVREAFNWKTDKNYDGMAFWYRGNGPWWADSAVKDDRTRSLEQQAADPQSLWNFYRKLIALRKQKDALRSGDIRILNREHASVLSFIRSDGDAAYLISINFGDQPARTNLAVADLGTVGGLQLRNLKSEASSTLSVNGGRLSYDLSPYGVYLTKLR</sequence>
<name>A0A545TSA9_9GAMM</name>